<name>A0ABR3FPQ9_9AGAR</name>
<evidence type="ECO:0000313" key="2">
    <source>
        <dbReference type="Proteomes" id="UP001465976"/>
    </source>
</evidence>
<evidence type="ECO:0000313" key="1">
    <source>
        <dbReference type="EMBL" id="KAL0577383.1"/>
    </source>
</evidence>
<dbReference type="Proteomes" id="UP001465976">
    <property type="component" value="Unassembled WGS sequence"/>
</dbReference>
<gene>
    <name evidence="1" type="ORF">V5O48_004600</name>
</gene>
<sequence length="531" mass="59847">MLRSGPVKLPPETWHAVLVCLDNPTLLSAMQGNSFLFSIAVKILYANYQLESLDVMNKNFDVWRHISVLRDGRPTPKDSTLKYPTDLANSVRRATIGGNRPPVKGKIRALFDSSSIMTCESLRTAVTGTLPTLIQEFRNLTTLTIRNAYFPVYDLQKYICNLLHISELVLNCTKDLGRSRRWYEMSDNEAAEGGSTQNIGSAKDYSAPIICAPITVIPPSSTTLTLIEAVRVDDGLPPCPTTLAFLVSVFQSKRLTSLKVDWISLKATSEFATKFNLVIFPPTLTSITVVADPDALIGTDDYLSHWSTVIQEDADLLYSLLKTVHTNIRHFAICSRNAELDYETDKAPSFPSLTSFEGCITHARNVISWGARALVTDLCIHQCQHDSLRGLECVNSLAEFFPSLRKFTFKYNGFDWPTERKHISAFKDNAVTRWPDIREIRLKLIRTDLFEHGLVQGLKNMEDANNQTLRPSLEWASEWALVADNLQALQIFMHDFRWTDSRHCRHRSQISVPIGFPTNDFPDVAFEDTPA</sequence>
<dbReference type="EMBL" id="JBAHYK010000160">
    <property type="protein sequence ID" value="KAL0577383.1"/>
    <property type="molecule type" value="Genomic_DNA"/>
</dbReference>
<proteinExistence type="predicted"/>
<organism evidence="1 2">
    <name type="scientific">Marasmius crinis-equi</name>
    <dbReference type="NCBI Taxonomy" id="585013"/>
    <lineage>
        <taxon>Eukaryota</taxon>
        <taxon>Fungi</taxon>
        <taxon>Dikarya</taxon>
        <taxon>Basidiomycota</taxon>
        <taxon>Agaricomycotina</taxon>
        <taxon>Agaricomycetes</taxon>
        <taxon>Agaricomycetidae</taxon>
        <taxon>Agaricales</taxon>
        <taxon>Marasmiineae</taxon>
        <taxon>Marasmiaceae</taxon>
        <taxon>Marasmius</taxon>
    </lineage>
</organism>
<comment type="caution">
    <text evidence="1">The sequence shown here is derived from an EMBL/GenBank/DDBJ whole genome shotgun (WGS) entry which is preliminary data.</text>
</comment>
<protein>
    <submittedName>
        <fullName evidence="1">Uncharacterized protein</fullName>
    </submittedName>
</protein>
<accession>A0ABR3FPQ9</accession>
<reference evidence="1 2" key="1">
    <citation type="submission" date="2024-02" db="EMBL/GenBank/DDBJ databases">
        <title>A draft genome for the cacao thread blight pathogen Marasmius crinis-equi.</title>
        <authorList>
            <person name="Cohen S.P."/>
            <person name="Baruah I.K."/>
            <person name="Amoako-Attah I."/>
            <person name="Bukari Y."/>
            <person name="Meinhardt L.W."/>
            <person name="Bailey B.A."/>
        </authorList>
    </citation>
    <scope>NUCLEOTIDE SEQUENCE [LARGE SCALE GENOMIC DNA]</scope>
    <source>
        <strain evidence="1 2">GH-76</strain>
    </source>
</reference>
<keyword evidence="2" id="KW-1185">Reference proteome</keyword>